<comment type="caution">
    <text evidence="2">The sequence shown here is derived from an EMBL/GenBank/DDBJ whole genome shotgun (WGS) entry which is preliminary data.</text>
</comment>
<name>A0A5B7IEM4_PORTR</name>
<feature type="region of interest" description="Disordered" evidence="1">
    <location>
        <begin position="1"/>
        <end position="58"/>
    </location>
</feature>
<dbReference type="Proteomes" id="UP000324222">
    <property type="component" value="Unassembled WGS sequence"/>
</dbReference>
<feature type="compositionally biased region" description="Low complexity" evidence="1">
    <location>
        <begin position="35"/>
        <end position="52"/>
    </location>
</feature>
<accession>A0A5B7IEM4</accession>
<gene>
    <name evidence="2" type="ORF">E2C01_076980</name>
</gene>
<evidence type="ECO:0000313" key="2">
    <source>
        <dbReference type="EMBL" id="MPC82322.1"/>
    </source>
</evidence>
<dbReference type="AlphaFoldDB" id="A0A5B7IEM4"/>
<reference evidence="2 3" key="1">
    <citation type="submission" date="2019-05" db="EMBL/GenBank/DDBJ databases">
        <title>Another draft genome of Portunus trituberculatus and its Hox gene families provides insights of decapod evolution.</title>
        <authorList>
            <person name="Jeong J.-H."/>
            <person name="Song I."/>
            <person name="Kim S."/>
            <person name="Choi T."/>
            <person name="Kim D."/>
            <person name="Ryu S."/>
            <person name="Kim W."/>
        </authorList>
    </citation>
    <scope>NUCLEOTIDE SEQUENCE [LARGE SCALE GENOMIC DNA]</scope>
    <source>
        <tissue evidence="2">Muscle</tissue>
    </source>
</reference>
<organism evidence="2 3">
    <name type="scientific">Portunus trituberculatus</name>
    <name type="common">Swimming crab</name>
    <name type="synonym">Neptunus trituberculatus</name>
    <dbReference type="NCBI Taxonomy" id="210409"/>
    <lineage>
        <taxon>Eukaryota</taxon>
        <taxon>Metazoa</taxon>
        <taxon>Ecdysozoa</taxon>
        <taxon>Arthropoda</taxon>
        <taxon>Crustacea</taxon>
        <taxon>Multicrustacea</taxon>
        <taxon>Malacostraca</taxon>
        <taxon>Eumalacostraca</taxon>
        <taxon>Eucarida</taxon>
        <taxon>Decapoda</taxon>
        <taxon>Pleocyemata</taxon>
        <taxon>Brachyura</taxon>
        <taxon>Eubrachyura</taxon>
        <taxon>Portunoidea</taxon>
        <taxon>Portunidae</taxon>
        <taxon>Portuninae</taxon>
        <taxon>Portunus</taxon>
    </lineage>
</organism>
<evidence type="ECO:0000313" key="3">
    <source>
        <dbReference type="Proteomes" id="UP000324222"/>
    </source>
</evidence>
<evidence type="ECO:0000256" key="1">
    <source>
        <dbReference type="SAM" id="MobiDB-lite"/>
    </source>
</evidence>
<keyword evidence="3" id="KW-1185">Reference proteome</keyword>
<proteinExistence type="predicted"/>
<dbReference type="EMBL" id="VSRR010059421">
    <property type="protein sequence ID" value="MPC82322.1"/>
    <property type="molecule type" value="Genomic_DNA"/>
</dbReference>
<sequence length="129" mass="13556">MSQTGFDPATRPPPRLTESFPQRFQVRETKLPPVSHEAAAIRSHSAASAQSSNTEAETLVCTHTTPSAPLQDGCGCRRGGSIWQSRRTGLGAAGGIPRPHYGLEAKGRGLTAPLEPEQAGDAADVAKNI</sequence>
<protein>
    <submittedName>
        <fullName evidence="2">Uncharacterized protein</fullName>
    </submittedName>
</protein>